<evidence type="ECO:0000259" key="6">
    <source>
        <dbReference type="Pfam" id="PF06886"/>
    </source>
</evidence>
<evidence type="ECO:0000256" key="1">
    <source>
        <dbReference type="ARBA" id="ARBA00004245"/>
    </source>
</evidence>
<feature type="domain" description="TPX2 C-terminal" evidence="6">
    <location>
        <begin position="614"/>
        <end position="673"/>
    </location>
</feature>
<evidence type="ECO:0000256" key="5">
    <source>
        <dbReference type="SAM" id="MobiDB-lite"/>
    </source>
</evidence>
<feature type="region of interest" description="Disordered" evidence="5">
    <location>
        <begin position="557"/>
        <end position="657"/>
    </location>
</feature>
<accession>A0AAX4KAM3</accession>
<feature type="region of interest" description="Disordered" evidence="5">
    <location>
        <begin position="358"/>
        <end position="380"/>
    </location>
</feature>
<evidence type="ECO:0000256" key="4">
    <source>
        <dbReference type="ARBA" id="ARBA00023212"/>
    </source>
</evidence>
<dbReference type="InterPro" id="IPR027329">
    <property type="entry name" value="TPX2_C"/>
</dbReference>
<evidence type="ECO:0000313" key="8">
    <source>
        <dbReference type="Proteomes" id="UP001358614"/>
    </source>
</evidence>
<dbReference type="EMBL" id="CP144089">
    <property type="protein sequence ID" value="WWD03522.1"/>
    <property type="molecule type" value="Genomic_DNA"/>
</dbReference>
<proteinExistence type="inferred from homology"/>
<feature type="region of interest" description="Disordered" evidence="5">
    <location>
        <begin position="242"/>
        <end position="277"/>
    </location>
</feature>
<protein>
    <recommendedName>
        <fullName evidence="6">TPX2 C-terminal domain-containing protein</fullName>
    </recommendedName>
</protein>
<name>A0AAX4KAM3_9TREE</name>
<evidence type="ECO:0000313" key="7">
    <source>
        <dbReference type="EMBL" id="WWD03522.1"/>
    </source>
</evidence>
<keyword evidence="4" id="KW-0206">Cytoskeleton</keyword>
<dbReference type="GeneID" id="91100379"/>
<dbReference type="RefSeq" id="XP_066081489.1">
    <property type="nucleotide sequence ID" value="XM_066225392.1"/>
</dbReference>
<dbReference type="KEGG" id="ker:91100379"/>
<feature type="region of interest" description="Disordered" evidence="5">
    <location>
        <begin position="295"/>
        <end position="342"/>
    </location>
</feature>
<gene>
    <name evidence="7" type="ORF">V865_001575</name>
</gene>
<keyword evidence="3" id="KW-0963">Cytoplasm</keyword>
<dbReference type="Pfam" id="PF06886">
    <property type="entry name" value="TPX2"/>
    <property type="match status" value="1"/>
</dbReference>
<feature type="compositionally biased region" description="Low complexity" evidence="5">
    <location>
        <begin position="480"/>
        <end position="500"/>
    </location>
</feature>
<dbReference type="Proteomes" id="UP001358614">
    <property type="component" value="Chromosome 1"/>
</dbReference>
<comment type="subcellular location">
    <subcellularLocation>
        <location evidence="1">Cytoplasm</location>
        <location evidence="1">Cytoskeleton</location>
    </subcellularLocation>
</comment>
<keyword evidence="8" id="KW-1185">Reference proteome</keyword>
<comment type="similarity">
    <text evidence="2">Belongs to the TPX2 family.</text>
</comment>
<feature type="compositionally biased region" description="Polar residues" evidence="5">
    <location>
        <begin position="244"/>
        <end position="265"/>
    </location>
</feature>
<reference evidence="7 8" key="1">
    <citation type="submission" date="2024-01" db="EMBL/GenBank/DDBJ databases">
        <title>Comparative genomics of Cryptococcus and Kwoniella reveals pathogenesis evolution and contrasting modes of karyotype evolution via chromosome fusion or intercentromeric recombination.</title>
        <authorList>
            <person name="Coelho M.A."/>
            <person name="David-Palma M."/>
            <person name="Shea T."/>
            <person name="Bowers K."/>
            <person name="McGinley-Smith S."/>
            <person name="Mohammad A.W."/>
            <person name="Gnirke A."/>
            <person name="Yurkov A.M."/>
            <person name="Nowrousian M."/>
            <person name="Sun S."/>
            <person name="Cuomo C.A."/>
            <person name="Heitman J."/>
        </authorList>
    </citation>
    <scope>NUCLEOTIDE SEQUENCE [LARGE SCALE GENOMIC DNA]</scope>
    <source>
        <strain evidence="7 8">PYCC6329</strain>
    </source>
</reference>
<feature type="compositionally biased region" description="Polar residues" evidence="5">
    <location>
        <begin position="307"/>
        <end position="323"/>
    </location>
</feature>
<evidence type="ECO:0000256" key="3">
    <source>
        <dbReference type="ARBA" id="ARBA00022490"/>
    </source>
</evidence>
<feature type="compositionally biased region" description="Basic and acidic residues" evidence="5">
    <location>
        <begin position="369"/>
        <end position="380"/>
    </location>
</feature>
<feature type="region of interest" description="Disordered" evidence="5">
    <location>
        <begin position="402"/>
        <end position="421"/>
    </location>
</feature>
<sequence length="674" mass="75215">MDPPQTPWVGLPRFQDVDESLLINAQPIFEDSFNTTKGDGDGLDDWVQNTYDTVWQTERDGVDISLDLGDYLPGEEDHTQKRIVVRQQTSTREDGEILGQENMQAMTTINNRKTSHKRVGSQSLIPIAVPSKKTKPPIPKEKIDDLYTRRLSDSVRRNSTTNVQNLHASLTSAQFQSHIPQASSSNLYKTKETASLGSRASLHIPPVLNEKKEARGFGVDGHIQKHTSFRRIPQIQEKILSRGLTRSSNIQPSRQPSIETSSTSGDIPRRDGSADQDGVQTLSNQLATQHLPSVTDHEKFTAHRQPSPFSLASTTSEMLSSHSRTSEIKDSSSNSRRSSMSEKVVRFLSNLLSRSISSSSLRDQVMSSKSEKGVEGKEDDRRATLNHGIDQAEDIAVVCDHGDHEEEEGSSEQPSRLQSEKRIHSYKAESPTNRVSAKHTYPIVPLTKPIPFSRPLHTQPDIRSQSTSMVHPKSKPLQPSRSANINVSSPSSIVSKGSTSTDRKNPYVITSTGTRSIINRPVIKSAFASAALAKLPPPGKGHSTSLSTQPVIVKSTERVRDLKERKSVFERLSEPSSDSNSNSTDKKDVAHPRPSRAGMNLTVPIRGHTPGKASDMRSKQRAEFDATVHAKFKEKEKQQEELKKRKEQEEEEEYQRKRKETVIWSKPVPDMYKR</sequence>
<organism evidence="7 8">
    <name type="scientific">Kwoniella europaea PYCC6329</name>
    <dbReference type="NCBI Taxonomy" id="1423913"/>
    <lineage>
        <taxon>Eukaryota</taxon>
        <taxon>Fungi</taxon>
        <taxon>Dikarya</taxon>
        <taxon>Basidiomycota</taxon>
        <taxon>Agaricomycotina</taxon>
        <taxon>Tremellomycetes</taxon>
        <taxon>Tremellales</taxon>
        <taxon>Cryptococcaceae</taxon>
        <taxon>Kwoniella</taxon>
    </lineage>
</organism>
<dbReference type="AlphaFoldDB" id="A0AAX4KAM3"/>
<feature type="region of interest" description="Disordered" evidence="5">
    <location>
        <begin position="449"/>
        <end position="507"/>
    </location>
</feature>
<evidence type="ECO:0000256" key="2">
    <source>
        <dbReference type="ARBA" id="ARBA00005885"/>
    </source>
</evidence>
<dbReference type="GO" id="GO:0005856">
    <property type="term" value="C:cytoskeleton"/>
    <property type="evidence" value="ECO:0007669"/>
    <property type="project" value="UniProtKB-SubCell"/>
</dbReference>
<feature type="compositionally biased region" description="Basic and acidic residues" evidence="5">
    <location>
        <begin position="557"/>
        <end position="573"/>
    </location>
</feature>
<feature type="compositionally biased region" description="Basic and acidic residues" evidence="5">
    <location>
        <begin position="614"/>
        <end position="648"/>
    </location>
</feature>